<comment type="caution">
    <text evidence="1">The sequence shown here is derived from an EMBL/GenBank/DDBJ whole genome shotgun (WGS) entry which is preliminary data.</text>
</comment>
<accession>A0ACC1SJG2</accession>
<proteinExistence type="predicted"/>
<sequence>MSLNAPVVYVDDASRDPALQYFGEWTHMIYASSEAYNDTLALAVTNNSIITFTFNGTGAEVGGSVNLNQRGLFPISSYSIDGEPPTLFMPVYTQADNVSPYTKFFVTDSLSPGEHILTINVILTTIDSPFLLDYIGYAALPVPVTSNPVSSIPSRITPARLPSRTAEAPSATDTMKGARWTVLRGGIIGSVVGATVLVGIIIGVLLFVRKSRRDGRMYFYEGRRPSEMLKDELATRQSTILARRITPFPQLAPSLMRIKSADIPNPGWVERGARWPFLQPRISAQTIFHADSGVRFNPTFGMSAATSTETILSSLRHEVPPEYSER</sequence>
<keyword evidence="2" id="KW-1185">Reference proteome</keyword>
<dbReference type="EMBL" id="JANHOG010001229">
    <property type="protein sequence ID" value="KAJ3540885.1"/>
    <property type="molecule type" value="Genomic_DNA"/>
</dbReference>
<organism evidence="1 2">
    <name type="scientific">Phlebia brevispora</name>
    <dbReference type="NCBI Taxonomy" id="194682"/>
    <lineage>
        <taxon>Eukaryota</taxon>
        <taxon>Fungi</taxon>
        <taxon>Dikarya</taxon>
        <taxon>Basidiomycota</taxon>
        <taxon>Agaricomycotina</taxon>
        <taxon>Agaricomycetes</taxon>
        <taxon>Polyporales</taxon>
        <taxon>Meruliaceae</taxon>
        <taxon>Phlebia</taxon>
    </lineage>
</organism>
<protein>
    <submittedName>
        <fullName evidence="1">Uncharacterized protein</fullName>
    </submittedName>
</protein>
<gene>
    <name evidence="1" type="ORF">NM688_g6164</name>
</gene>
<reference evidence="1" key="1">
    <citation type="submission" date="2022-07" db="EMBL/GenBank/DDBJ databases">
        <title>Genome Sequence of Phlebia brevispora.</title>
        <authorList>
            <person name="Buettner E."/>
        </authorList>
    </citation>
    <scope>NUCLEOTIDE SEQUENCE</scope>
    <source>
        <strain evidence="1">MPL23</strain>
    </source>
</reference>
<evidence type="ECO:0000313" key="2">
    <source>
        <dbReference type="Proteomes" id="UP001148662"/>
    </source>
</evidence>
<name>A0ACC1SJG2_9APHY</name>
<evidence type="ECO:0000313" key="1">
    <source>
        <dbReference type="EMBL" id="KAJ3540885.1"/>
    </source>
</evidence>
<dbReference type="Proteomes" id="UP001148662">
    <property type="component" value="Unassembled WGS sequence"/>
</dbReference>